<name>A0A162U3Z2_PHYB8</name>
<protein>
    <submittedName>
        <fullName evidence="2">Uncharacterized protein</fullName>
    </submittedName>
</protein>
<keyword evidence="1" id="KW-0812">Transmembrane</keyword>
<dbReference type="Proteomes" id="UP000077315">
    <property type="component" value="Unassembled WGS sequence"/>
</dbReference>
<proteinExistence type="predicted"/>
<dbReference type="AlphaFoldDB" id="A0A162U3Z2"/>
<accession>A0A162U3Z2</accession>
<keyword evidence="1" id="KW-0472">Membrane</keyword>
<sequence length="145" mass="16914">MCSGGLSGEDDEVRMKVEWRVRRGDHCEIVPAKVKLDSGVLPSHRYKQLAKRMPAMMTWYEGYKGRYCGMPYYNIYKCVFNENFSLYFFQSSYMSIALFAFKDMGSSKRKKSYIDCQYNIRKARIVISNILISYTTAMDIAIVIQ</sequence>
<dbReference type="VEuPathDB" id="FungiDB:PHYBLDRAFT_170070"/>
<feature type="transmembrane region" description="Helical" evidence="1">
    <location>
        <begin position="84"/>
        <end position="102"/>
    </location>
</feature>
<evidence type="ECO:0000256" key="1">
    <source>
        <dbReference type="SAM" id="Phobius"/>
    </source>
</evidence>
<keyword evidence="3" id="KW-1185">Reference proteome</keyword>
<evidence type="ECO:0000313" key="2">
    <source>
        <dbReference type="EMBL" id="OAD72173.1"/>
    </source>
</evidence>
<feature type="transmembrane region" description="Helical" evidence="1">
    <location>
        <begin position="123"/>
        <end position="144"/>
    </location>
</feature>
<dbReference type="GeneID" id="28997148"/>
<organism evidence="2 3">
    <name type="scientific">Phycomyces blakesleeanus (strain ATCC 8743b / DSM 1359 / FGSC 10004 / NBRC 33097 / NRRL 1555)</name>
    <dbReference type="NCBI Taxonomy" id="763407"/>
    <lineage>
        <taxon>Eukaryota</taxon>
        <taxon>Fungi</taxon>
        <taxon>Fungi incertae sedis</taxon>
        <taxon>Mucoromycota</taxon>
        <taxon>Mucoromycotina</taxon>
        <taxon>Mucoromycetes</taxon>
        <taxon>Mucorales</taxon>
        <taxon>Phycomycetaceae</taxon>
        <taxon>Phycomyces</taxon>
    </lineage>
</organism>
<dbReference type="InParanoid" id="A0A162U3Z2"/>
<dbReference type="RefSeq" id="XP_018290213.1">
    <property type="nucleotide sequence ID" value="XM_018436242.1"/>
</dbReference>
<gene>
    <name evidence="2" type="ORF">PHYBLDRAFT_170070</name>
</gene>
<keyword evidence="1" id="KW-1133">Transmembrane helix</keyword>
<dbReference type="EMBL" id="KV440984">
    <property type="protein sequence ID" value="OAD72173.1"/>
    <property type="molecule type" value="Genomic_DNA"/>
</dbReference>
<reference evidence="3" key="1">
    <citation type="submission" date="2015-06" db="EMBL/GenBank/DDBJ databases">
        <title>Expansion of signal transduction pathways in fungi by whole-genome duplication.</title>
        <authorList>
            <consortium name="DOE Joint Genome Institute"/>
            <person name="Corrochano L.M."/>
            <person name="Kuo A."/>
            <person name="Marcet-Houben M."/>
            <person name="Polaino S."/>
            <person name="Salamov A."/>
            <person name="Villalobos J.M."/>
            <person name="Alvarez M.I."/>
            <person name="Avalos J."/>
            <person name="Benito E.P."/>
            <person name="Benoit I."/>
            <person name="Burger G."/>
            <person name="Camino L.P."/>
            <person name="Canovas D."/>
            <person name="Cerda-Olmedo E."/>
            <person name="Cheng J.-F."/>
            <person name="Dominguez A."/>
            <person name="Elias M."/>
            <person name="Eslava A.P."/>
            <person name="Glaser F."/>
            <person name="Grimwood J."/>
            <person name="Gutierrez G."/>
            <person name="Heitman J."/>
            <person name="Henrissat B."/>
            <person name="Iturriaga E.A."/>
            <person name="Lang B.F."/>
            <person name="Lavin J.L."/>
            <person name="Lee S."/>
            <person name="Li W."/>
            <person name="Lindquist E."/>
            <person name="Lopez-Garcia S."/>
            <person name="Luque E.M."/>
            <person name="Marcos A.T."/>
            <person name="Martin J."/>
            <person name="McCluskey K."/>
            <person name="Medina H.R."/>
            <person name="Miralles-Duran A."/>
            <person name="Miyazaki A."/>
            <person name="Munoz-Torres E."/>
            <person name="Oguiza J.A."/>
            <person name="Ohm R."/>
            <person name="Olmedo M."/>
            <person name="Orejas M."/>
            <person name="Ortiz-Castellanos L."/>
            <person name="Pisabarro A.G."/>
            <person name="Rodriguez-Romero J."/>
            <person name="Ruiz-Herrera J."/>
            <person name="Ruiz-Vazquez R."/>
            <person name="Sanz C."/>
            <person name="Schackwitz W."/>
            <person name="Schmutz J."/>
            <person name="Shahriari M."/>
            <person name="Shelest E."/>
            <person name="Silva-Franco F."/>
            <person name="Soanes D."/>
            <person name="Syed K."/>
            <person name="Tagua V.G."/>
            <person name="Talbot N.J."/>
            <person name="Thon M."/>
            <person name="De vries R.P."/>
            <person name="Wiebenga A."/>
            <person name="Yadav J.S."/>
            <person name="Braun E.L."/>
            <person name="Baker S."/>
            <person name="Garre V."/>
            <person name="Horwitz B."/>
            <person name="Torres-Martinez S."/>
            <person name="Idnurm A."/>
            <person name="Herrera-Estrella A."/>
            <person name="Gabaldon T."/>
            <person name="Grigoriev I.V."/>
        </authorList>
    </citation>
    <scope>NUCLEOTIDE SEQUENCE [LARGE SCALE GENOMIC DNA]</scope>
    <source>
        <strain evidence="3">NRRL 1555(-)</strain>
    </source>
</reference>
<evidence type="ECO:0000313" key="3">
    <source>
        <dbReference type="Proteomes" id="UP000077315"/>
    </source>
</evidence>